<dbReference type="InterPro" id="IPR001433">
    <property type="entry name" value="OxRdtase_FAD/NAD-bd"/>
</dbReference>
<dbReference type="EMBL" id="DSJL01000007">
    <property type="protein sequence ID" value="HEF64472.1"/>
    <property type="molecule type" value="Genomic_DNA"/>
</dbReference>
<keyword evidence="1" id="KW-0479">Metal-binding</keyword>
<evidence type="ECO:0000256" key="1">
    <source>
        <dbReference type="PIRSR" id="PIRSR006816-2"/>
    </source>
</evidence>
<dbReference type="InterPro" id="IPR012165">
    <property type="entry name" value="Cyt_c3_hydrogenase_gsu"/>
</dbReference>
<dbReference type="InterPro" id="IPR017927">
    <property type="entry name" value="FAD-bd_FR_type"/>
</dbReference>
<keyword evidence="1" id="KW-0001">2Fe-2S</keyword>
<dbReference type="Pfam" id="PF10418">
    <property type="entry name" value="DHODB_Fe-S_bind"/>
    <property type="match status" value="1"/>
</dbReference>
<evidence type="ECO:0000313" key="2">
    <source>
        <dbReference type="EMBL" id="HEF64472.1"/>
    </source>
</evidence>
<protein>
    <submittedName>
        <fullName evidence="2">Ni/Fe hydrogenase subunit gamma</fullName>
    </submittedName>
</protein>
<dbReference type="Gene3D" id="2.40.30.10">
    <property type="entry name" value="Translation factors"/>
    <property type="match status" value="1"/>
</dbReference>
<feature type="binding site" evidence="1">
    <location>
        <position position="250"/>
    </location>
    <ligand>
        <name>[2Fe-2S] cluster</name>
        <dbReference type="ChEBI" id="CHEBI:190135"/>
    </ligand>
</feature>
<dbReference type="SUPFAM" id="SSF63380">
    <property type="entry name" value="Riboflavin synthase domain-like"/>
    <property type="match status" value="1"/>
</dbReference>
<dbReference type="PRINTS" id="PR00406">
    <property type="entry name" value="CYTB5RDTASE"/>
</dbReference>
<feature type="binding site" evidence="1">
    <location>
        <position position="258"/>
    </location>
    <ligand>
        <name>[2Fe-2S] cluster</name>
        <dbReference type="ChEBI" id="CHEBI:190135"/>
    </ligand>
</feature>
<dbReference type="AlphaFoldDB" id="A0A7C1XPL4"/>
<dbReference type="InterPro" id="IPR017938">
    <property type="entry name" value="Riboflavin_synthase-like_b-brl"/>
</dbReference>
<comment type="caution">
    <text evidence="2">The sequence shown here is derived from an EMBL/GenBank/DDBJ whole genome shotgun (WGS) entry which is preliminary data.</text>
</comment>
<dbReference type="PROSITE" id="PS51384">
    <property type="entry name" value="FAD_FR"/>
    <property type="match status" value="1"/>
</dbReference>
<dbReference type="PANTHER" id="PTHR43513">
    <property type="entry name" value="DIHYDROOROTATE DEHYDROGENASE B (NAD(+)), ELECTRON TRANSFER SUBUNIT"/>
    <property type="match status" value="1"/>
</dbReference>
<dbReference type="Gene3D" id="3.40.50.80">
    <property type="entry name" value="Nucleotide-binding domain of ferredoxin-NADP reductase (FNR) module"/>
    <property type="match status" value="1"/>
</dbReference>
<dbReference type="GO" id="GO:0006221">
    <property type="term" value="P:pyrimidine nucleotide biosynthetic process"/>
    <property type="evidence" value="ECO:0007669"/>
    <property type="project" value="InterPro"/>
</dbReference>
<dbReference type="InterPro" id="IPR019480">
    <property type="entry name" value="Dihydroorotate_DH_Fe-S-bd"/>
</dbReference>
<dbReference type="GO" id="GO:0051537">
    <property type="term" value="F:2 iron, 2 sulfur cluster binding"/>
    <property type="evidence" value="ECO:0007669"/>
    <property type="project" value="UniProtKB-KW"/>
</dbReference>
<dbReference type="InterPro" id="IPR050353">
    <property type="entry name" value="PyrK_electron_transfer"/>
</dbReference>
<accession>A0A7C1XPL4</accession>
<comment type="cofactor">
    <cofactor evidence="1">
        <name>[2Fe-2S] cluster</name>
        <dbReference type="ChEBI" id="CHEBI:190135"/>
    </cofactor>
    <text evidence="1">Binds 1 [2Fe-2S] cluster per subunit.</text>
</comment>
<dbReference type="InterPro" id="IPR039261">
    <property type="entry name" value="FNR_nucleotide-bd"/>
</dbReference>
<keyword evidence="1" id="KW-0411">Iron-sulfur</keyword>
<dbReference type="GO" id="GO:0016491">
    <property type="term" value="F:oxidoreductase activity"/>
    <property type="evidence" value="ECO:0007669"/>
    <property type="project" value="InterPro"/>
</dbReference>
<gene>
    <name evidence="2" type="ORF">ENP47_02535</name>
</gene>
<reference evidence="2" key="1">
    <citation type="journal article" date="2020" name="mSystems">
        <title>Genome- and Community-Level Interaction Insights into Carbon Utilization and Element Cycling Functions of Hydrothermarchaeota in Hydrothermal Sediment.</title>
        <authorList>
            <person name="Zhou Z."/>
            <person name="Liu Y."/>
            <person name="Xu W."/>
            <person name="Pan J."/>
            <person name="Luo Z.H."/>
            <person name="Li M."/>
        </authorList>
    </citation>
    <scope>NUCLEOTIDE SEQUENCE [LARGE SCALE GENOMIC DNA]</scope>
    <source>
        <strain evidence="2">SpSt-222</strain>
    </source>
</reference>
<feature type="binding site" evidence="1">
    <location>
        <position position="266"/>
    </location>
    <ligand>
        <name>[2Fe-2S] cluster</name>
        <dbReference type="ChEBI" id="CHEBI:190135"/>
    </ligand>
</feature>
<proteinExistence type="predicted"/>
<name>A0A7C1XPL4_THERO</name>
<dbReference type="Pfam" id="PF00175">
    <property type="entry name" value="NAD_binding_1"/>
    <property type="match status" value="1"/>
</dbReference>
<dbReference type="PIRSF" id="PIRSF006816">
    <property type="entry name" value="Cyc3_hyd_g"/>
    <property type="match status" value="1"/>
</dbReference>
<dbReference type="CDD" id="cd06221">
    <property type="entry name" value="sulfite_reductase_like"/>
    <property type="match status" value="1"/>
</dbReference>
<feature type="binding site" evidence="1">
    <location>
        <position position="255"/>
    </location>
    <ligand>
        <name>[2Fe-2S] cluster</name>
        <dbReference type="ChEBI" id="CHEBI:190135"/>
    </ligand>
</feature>
<sequence length="286" mass="32175">MVKPAIATPAATNPFFPLPFLVISRRRETRDTVTLRLRPLSDVRLIAQPGQFMMLSVYGVGEVPISVSGLPRRPGELEHTIRAVGSVTRHLVALHPGDQIGVRGPFGTSWPLQLAHGQDVLLVAGGLGFAPLRSALLAILRERWRYRQVIVLYGARSPADLLYRRDLSRWLQRPDLVLRITVDHPDQYWRGQVGVVPNLIRQMAAFFEPANTVAMICGPEIMMRFTIRELQKHGIPDERIFLSLERNMQCAIGLCGHCQLGPFFLCKDGPVLPYSRLAPFSEIREF</sequence>
<organism evidence="2">
    <name type="scientific">Thermomicrobium roseum</name>
    <dbReference type="NCBI Taxonomy" id="500"/>
    <lineage>
        <taxon>Bacteria</taxon>
        <taxon>Pseudomonadati</taxon>
        <taxon>Thermomicrobiota</taxon>
        <taxon>Thermomicrobia</taxon>
        <taxon>Thermomicrobiales</taxon>
        <taxon>Thermomicrobiaceae</taxon>
        <taxon>Thermomicrobium</taxon>
    </lineage>
</organism>
<dbReference type="PANTHER" id="PTHR43513:SF1">
    <property type="entry name" value="ANAEROBIC SULFITE REDUCTASE SUBUNIT B"/>
    <property type="match status" value="1"/>
</dbReference>
<dbReference type="GO" id="GO:0050660">
    <property type="term" value="F:flavin adenine dinucleotide binding"/>
    <property type="evidence" value="ECO:0007669"/>
    <property type="project" value="InterPro"/>
</dbReference>
<keyword evidence="1" id="KW-0408">Iron</keyword>
<dbReference type="GO" id="GO:0046872">
    <property type="term" value="F:metal ion binding"/>
    <property type="evidence" value="ECO:0007669"/>
    <property type="project" value="UniProtKB-KW"/>
</dbReference>
<dbReference type="SUPFAM" id="SSF52343">
    <property type="entry name" value="Ferredoxin reductase-like, C-terminal NADP-linked domain"/>
    <property type="match status" value="1"/>
</dbReference>